<keyword evidence="3" id="KW-1185">Reference proteome</keyword>
<keyword evidence="1" id="KW-0812">Transmembrane</keyword>
<dbReference type="Proteomes" id="UP001528411">
    <property type="component" value="Unassembled WGS sequence"/>
</dbReference>
<keyword evidence="1" id="KW-0472">Membrane</keyword>
<name>A0ABT5FAL9_9GAMM</name>
<dbReference type="RefSeq" id="WP_272180177.1">
    <property type="nucleotide sequence ID" value="NZ_JAQOMS010000002.1"/>
</dbReference>
<feature type="transmembrane region" description="Helical" evidence="1">
    <location>
        <begin position="7"/>
        <end position="27"/>
    </location>
</feature>
<protein>
    <submittedName>
        <fullName evidence="2">Uncharacterized protein</fullName>
    </submittedName>
</protein>
<evidence type="ECO:0000313" key="3">
    <source>
        <dbReference type="Proteomes" id="UP001528411"/>
    </source>
</evidence>
<dbReference type="EMBL" id="JAQOMS010000002">
    <property type="protein sequence ID" value="MDC2888580.1"/>
    <property type="molecule type" value="Genomic_DNA"/>
</dbReference>
<proteinExistence type="predicted"/>
<evidence type="ECO:0000256" key="1">
    <source>
        <dbReference type="SAM" id="Phobius"/>
    </source>
</evidence>
<organism evidence="2 3">
    <name type="scientific">Psychrosphaera algicola</name>
    <dbReference type="NCBI Taxonomy" id="3023714"/>
    <lineage>
        <taxon>Bacteria</taxon>
        <taxon>Pseudomonadati</taxon>
        <taxon>Pseudomonadota</taxon>
        <taxon>Gammaproteobacteria</taxon>
        <taxon>Alteromonadales</taxon>
        <taxon>Pseudoalteromonadaceae</taxon>
        <taxon>Psychrosphaera</taxon>
    </lineage>
</organism>
<comment type="caution">
    <text evidence="2">The sequence shown here is derived from an EMBL/GenBank/DDBJ whole genome shotgun (WGS) entry which is preliminary data.</text>
</comment>
<sequence>MSLYKRLVLSLSLVFAAIIYLVVWWSGELKENTQLESEQRLHLGLAEHLVTDNPLLAQGFMITMH</sequence>
<reference evidence="2 3" key="1">
    <citation type="submission" date="2023-01" db="EMBL/GenBank/DDBJ databases">
        <title>Psychrosphaera sp. nov., isolated from marine algae.</title>
        <authorList>
            <person name="Bayburt H."/>
            <person name="Choi B.J."/>
            <person name="Kim J.M."/>
            <person name="Choi D.G."/>
            <person name="Jeon C.O."/>
        </authorList>
    </citation>
    <scope>NUCLEOTIDE SEQUENCE [LARGE SCALE GENOMIC DNA]</scope>
    <source>
        <strain evidence="2 3">G1-22</strain>
    </source>
</reference>
<evidence type="ECO:0000313" key="2">
    <source>
        <dbReference type="EMBL" id="MDC2888580.1"/>
    </source>
</evidence>
<keyword evidence="1" id="KW-1133">Transmembrane helix</keyword>
<accession>A0ABT5FAL9</accession>
<gene>
    <name evidence="2" type="ORF">PN838_07175</name>
</gene>